<evidence type="ECO:0000313" key="2">
    <source>
        <dbReference type="EMBL" id="RDX51288.1"/>
    </source>
</evidence>
<organism evidence="2 3">
    <name type="scientific">Lentinus brumalis</name>
    <dbReference type="NCBI Taxonomy" id="2498619"/>
    <lineage>
        <taxon>Eukaryota</taxon>
        <taxon>Fungi</taxon>
        <taxon>Dikarya</taxon>
        <taxon>Basidiomycota</taxon>
        <taxon>Agaricomycotina</taxon>
        <taxon>Agaricomycetes</taxon>
        <taxon>Polyporales</taxon>
        <taxon>Polyporaceae</taxon>
        <taxon>Lentinus</taxon>
    </lineage>
</organism>
<feature type="compositionally biased region" description="Acidic residues" evidence="1">
    <location>
        <begin position="142"/>
        <end position="156"/>
    </location>
</feature>
<protein>
    <submittedName>
        <fullName evidence="2">Uncharacterized protein</fullName>
    </submittedName>
</protein>
<feature type="region of interest" description="Disordered" evidence="1">
    <location>
        <begin position="134"/>
        <end position="156"/>
    </location>
</feature>
<dbReference type="Proteomes" id="UP000256964">
    <property type="component" value="Unassembled WGS sequence"/>
</dbReference>
<reference evidence="2 3" key="1">
    <citation type="journal article" date="2018" name="Biotechnol. Biofuels">
        <title>Integrative visual omics of the white-rot fungus Polyporus brumalis exposes the biotechnological potential of its oxidative enzymes for delignifying raw plant biomass.</title>
        <authorList>
            <person name="Miyauchi S."/>
            <person name="Rancon A."/>
            <person name="Drula E."/>
            <person name="Hage H."/>
            <person name="Chaduli D."/>
            <person name="Favel A."/>
            <person name="Grisel S."/>
            <person name="Henrissat B."/>
            <person name="Herpoel-Gimbert I."/>
            <person name="Ruiz-Duenas F.J."/>
            <person name="Chevret D."/>
            <person name="Hainaut M."/>
            <person name="Lin J."/>
            <person name="Wang M."/>
            <person name="Pangilinan J."/>
            <person name="Lipzen A."/>
            <person name="Lesage-Meessen L."/>
            <person name="Navarro D."/>
            <person name="Riley R."/>
            <person name="Grigoriev I.V."/>
            <person name="Zhou S."/>
            <person name="Raouche S."/>
            <person name="Rosso M.N."/>
        </authorList>
    </citation>
    <scope>NUCLEOTIDE SEQUENCE [LARGE SCALE GENOMIC DNA]</scope>
    <source>
        <strain evidence="2 3">BRFM 1820</strain>
    </source>
</reference>
<sequence length="156" mass="18043">DLVQHKALFEKLKPRHMSGDEPEFEVSNDERQAHPRVFFITDAFWQSGPLVTLFRSLDAWNVQDWRQSIGDNLPGGNPPRKRVELANPKVVNSPAPKGLWRNCYNDAWLATLKKHEIRKLRIINKDYDFKLPDWSKATQPVEESESDTESDDSGDE</sequence>
<gene>
    <name evidence="2" type="ORF">OH76DRAFT_1347265</name>
</gene>
<name>A0A371DFL0_9APHY</name>
<accession>A0A371DFL0</accession>
<evidence type="ECO:0000313" key="3">
    <source>
        <dbReference type="Proteomes" id="UP000256964"/>
    </source>
</evidence>
<dbReference type="OrthoDB" id="2723743at2759"/>
<keyword evidence="3" id="KW-1185">Reference proteome</keyword>
<feature type="non-terminal residue" evidence="2">
    <location>
        <position position="1"/>
    </location>
</feature>
<evidence type="ECO:0000256" key="1">
    <source>
        <dbReference type="SAM" id="MobiDB-lite"/>
    </source>
</evidence>
<proteinExistence type="predicted"/>
<dbReference type="EMBL" id="KZ857395">
    <property type="protein sequence ID" value="RDX51288.1"/>
    <property type="molecule type" value="Genomic_DNA"/>
</dbReference>
<dbReference type="AlphaFoldDB" id="A0A371DFL0"/>